<feature type="domain" description="RRM" evidence="4">
    <location>
        <begin position="163"/>
        <end position="243"/>
    </location>
</feature>
<dbReference type="AlphaFoldDB" id="A0A1C7MDE1"/>
<evidence type="ECO:0000313" key="6">
    <source>
        <dbReference type="Proteomes" id="UP000092993"/>
    </source>
</evidence>
<dbReference type="PROSITE" id="PS50102">
    <property type="entry name" value="RRM"/>
    <property type="match status" value="3"/>
</dbReference>
<dbReference type="OMA" id="MITRIPE"/>
<evidence type="ECO:0000256" key="3">
    <source>
        <dbReference type="SAM" id="MobiDB-lite"/>
    </source>
</evidence>
<dbReference type="PANTHER" id="PTHR48025:SF1">
    <property type="entry name" value="RRM DOMAIN-CONTAINING PROTEIN"/>
    <property type="match status" value="1"/>
</dbReference>
<feature type="domain" description="RRM" evidence="4">
    <location>
        <begin position="74"/>
        <end position="152"/>
    </location>
</feature>
<dbReference type="Gene3D" id="3.30.70.330">
    <property type="match status" value="3"/>
</dbReference>
<gene>
    <name evidence="5" type="primary">Puf60</name>
    <name evidence="5" type="ORF">A0H81_05221</name>
</gene>
<dbReference type="InterPro" id="IPR000504">
    <property type="entry name" value="RRM_dom"/>
</dbReference>
<dbReference type="Pfam" id="PF00076">
    <property type="entry name" value="RRM_1"/>
    <property type="match status" value="3"/>
</dbReference>
<dbReference type="SMART" id="SM00360">
    <property type="entry name" value="RRM"/>
    <property type="match status" value="3"/>
</dbReference>
<comment type="caution">
    <text evidence="5">The sequence shown here is derived from an EMBL/GenBank/DDBJ whole genome shotgun (WGS) entry which is preliminary data.</text>
</comment>
<dbReference type="STRING" id="5627.A0A1C7MDE1"/>
<evidence type="ECO:0000313" key="5">
    <source>
        <dbReference type="EMBL" id="OBZ74945.1"/>
    </source>
</evidence>
<dbReference type="OrthoDB" id="2786002at2759"/>
<dbReference type="InterPro" id="IPR035979">
    <property type="entry name" value="RBD_domain_sf"/>
</dbReference>
<accession>A0A1C7MDE1</accession>
<evidence type="ECO:0000256" key="1">
    <source>
        <dbReference type="ARBA" id="ARBA00022884"/>
    </source>
</evidence>
<dbReference type="CDD" id="cd00590">
    <property type="entry name" value="RRM_SF"/>
    <property type="match status" value="3"/>
</dbReference>
<dbReference type="InterPro" id="IPR012677">
    <property type="entry name" value="Nucleotide-bd_a/b_plait_sf"/>
</dbReference>
<dbReference type="SUPFAM" id="SSF54928">
    <property type="entry name" value="RNA-binding domain, RBD"/>
    <property type="match status" value="2"/>
</dbReference>
<name>A0A1C7MDE1_GRIFR</name>
<dbReference type="InterPro" id="IPR050502">
    <property type="entry name" value="Euk_RNA-bind_prot"/>
</dbReference>
<sequence length="444" mass="50187">MLANLLRAQARAAWSCSRARRSPGFHPAVFHAGRIRHIETTSAPEAESFSGEYEEGDGSRQVARPQQPPLETTSSVFVHNLPYTVTREELSQLFQKYDVSEIRMQTTPDGENLGHANIVFSGYNTARDVLEDFKAKPLMLSGRVVRMEPVRVNNPRKLTGISRTVYIGNLPFSAEHDEIRALIKPFGAIEGIRILYDSETHLHRGFVHVDFKNIQEAQRFVEHFHNYPVALLGRNLVINYGETQSKAVHPRNEFSIVAQRFHADVQEDDIAALFKRFGTIAAIRIGGDKGRAIAFVDFDTHEAAKAAVEKFSEKPLTLDDGSTMHVTFALLKKRVEYPPSRHLFMPHYDDSRQRLKAALGMHARNVMRVSFYIKPGTTSRSVFLDFDTIENATLAKEAFFGNPGPLTSLSYSRPRMDEPQRTPTDQPASVHDWQSMVNQVVRKT</sequence>
<feature type="domain" description="RRM" evidence="4">
    <location>
        <begin position="254"/>
        <end position="331"/>
    </location>
</feature>
<dbReference type="PANTHER" id="PTHR48025">
    <property type="entry name" value="OS02G0815200 PROTEIN"/>
    <property type="match status" value="1"/>
</dbReference>
<feature type="region of interest" description="Disordered" evidence="3">
    <location>
        <begin position="40"/>
        <end position="73"/>
    </location>
</feature>
<keyword evidence="6" id="KW-1185">Reference proteome</keyword>
<proteinExistence type="predicted"/>
<evidence type="ECO:0000259" key="4">
    <source>
        <dbReference type="PROSITE" id="PS50102"/>
    </source>
</evidence>
<dbReference type="EMBL" id="LUGG01000005">
    <property type="protein sequence ID" value="OBZ74945.1"/>
    <property type="molecule type" value="Genomic_DNA"/>
</dbReference>
<dbReference type="GO" id="GO:0003729">
    <property type="term" value="F:mRNA binding"/>
    <property type="evidence" value="ECO:0007669"/>
    <property type="project" value="TreeGrafter"/>
</dbReference>
<protein>
    <submittedName>
        <fullName evidence="5">Poly(U)-binding-splicing factor PUF60</fullName>
    </submittedName>
</protein>
<evidence type="ECO:0000256" key="2">
    <source>
        <dbReference type="PROSITE-ProRule" id="PRU00176"/>
    </source>
</evidence>
<organism evidence="5 6">
    <name type="scientific">Grifola frondosa</name>
    <name type="common">Maitake</name>
    <name type="synonym">Polyporus frondosus</name>
    <dbReference type="NCBI Taxonomy" id="5627"/>
    <lineage>
        <taxon>Eukaryota</taxon>
        <taxon>Fungi</taxon>
        <taxon>Dikarya</taxon>
        <taxon>Basidiomycota</taxon>
        <taxon>Agaricomycotina</taxon>
        <taxon>Agaricomycetes</taxon>
        <taxon>Polyporales</taxon>
        <taxon>Grifolaceae</taxon>
        <taxon>Grifola</taxon>
    </lineage>
</organism>
<reference evidence="5 6" key="1">
    <citation type="submission" date="2016-03" db="EMBL/GenBank/DDBJ databases">
        <title>Whole genome sequencing of Grifola frondosa 9006-11.</title>
        <authorList>
            <person name="Min B."/>
            <person name="Park H."/>
            <person name="Kim J.-G."/>
            <person name="Cho H."/>
            <person name="Oh Y.-L."/>
            <person name="Kong W.-S."/>
            <person name="Choi I.-G."/>
        </authorList>
    </citation>
    <scope>NUCLEOTIDE SEQUENCE [LARGE SCALE GENOMIC DNA]</scope>
    <source>
        <strain evidence="5 6">9006-11</strain>
    </source>
</reference>
<feature type="region of interest" description="Disordered" evidence="3">
    <location>
        <begin position="409"/>
        <end position="429"/>
    </location>
</feature>
<dbReference type="Proteomes" id="UP000092993">
    <property type="component" value="Unassembled WGS sequence"/>
</dbReference>
<keyword evidence="1 2" id="KW-0694">RNA-binding</keyword>